<name>A0ABT8FUS9_9MICO</name>
<feature type="domain" description="Insertion element IS402-like" evidence="1">
    <location>
        <begin position="6"/>
        <end position="77"/>
    </location>
</feature>
<dbReference type="InterPro" id="IPR052909">
    <property type="entry name" value="Transposase_6_like"/>
</dbReference>
<reference evidence="2" key="1">
    <citation type="submission" date="2021-06" db="EMBL/GenBank/DDBJ databases">
        <title>Genome-based taxonomic framework of Microbacterium strains isolated from marine environment, the description of four new species and reclassification of four preexisting species.</title>
        <authorList>
            <person name="Lee S.D."/>
            <person name="Kim S.-M."/>
            <person name="Byeon Y.-S."/>
            <person name="Yang H.L."/>
            <person name="Kim I.S."/>
        </authorList>
    </citation>
    <scope>NUCLEOTIDE SEQUENCE</scope>
    <source>
        <strain evidence="2">KACC 20510</strain>
    </source>
</reference>
<evidence type="ECO:0000313" key="2">
    <source>
        <dbReference type="EMBL" id="MDN4465071.1"/>
    </source>
</evidence>
<gene>
    <name evidence="2" type="ORF">KZC48_11770</name>
</gene>
<accession>A0ABT8FUS9</accession>
<keyword evidence="3" id="KW-1185">Reference proteome</keyword>
<dbReference type="EMBL" id="JAHWXI010000013">
    <property type="protein sequence ID" value="MDN4465071.1"/>
    <property type="molecule type" value="Genomic_DNA"/>
</dbReference>
<sequence length="129" mass="14777">MSRDVITDEAWELIREVFPPANSRGRPPVDRRVVVEATAWRFRTGSAWRDLPERFGSWNAIYKNFRRWAAEGVWEDLLAHVQRRASLQGEIEWVVSVDSSIARVHQHGATLPRSTGGWIELQEIRAGAA</sequence>
<protein>
    <submittedName>
        <fullName evidence="2">Transposase</fullName>
    </submittedName>
</protein>
<comment type="caution">
    <text evidence="2">The sequence shown here is derived from an EMBL/GenBank/DDBJ whole genome shotgun (WGS) entry which is preliminary data.</text>
</comment>
<proteinExistence type="predicted"/>
<organism evidence="2 3">
    <name type="scientific">Microbacterium aurantiacum</name>
    <dbReference type="NCBI Taxonomy" id="162393"/>
    <lineage>
        <taxon>Bacteria</taxon>
        <taxon>Bacillati</taxon>
        <taxon>Actinomycetota</taxon>
        <taxon>Actinomycetes</taxon>
        <taxon>Micrococcales</taxon>
        <taxon>Microbacteriaceae</taxon>
        <taxon>Microbacterium</taxon>
    </lineage>
</organism>
<dbReference type="Pfam" id="PF13340">
    <property type="entry name" value="DUF4096"/>
    <property type="match status" value="1"/>
</dbReference>
<dbReference type="Proteomes" id="UP001172731">
    <property type="component" value="Unassembled WGS sequence"/>
</dbReference>
<evidence type="ECO:0000259" key="1">
    <source>
        <dbReference type="Pfam" id="PF13340"/>
    </source>
</evidence>
<dbReference type="InterPro" id="IPR025161">
    <property type="entry name" value="IS402-like_dom"/>
</dbReference>
<dbReference type="PANTHER" id="PTHR46637:SF1">
    <property type="entry name" value="BLL5188 PROTEIN"/>
    <property type="match status" value="1"/>
</dbReference>
<evidence type="ECO:0000313" key="3">
    <source>
        <dbReference type="Proteomes" id="UP001172731"/>
    </source>
</evidence>
<dbReference type="PANTHER" id="PTHR46637">
    <property type="entry name" value="TIS1421-TRANSPOSASE PROTEIN A"/>
    <property type="match status" value="1"/>
</dbReference>